<feature type="domain" description="Kazal-like" evidence="1">
    <location>
        <begin position="1"/>
        <end position="48"/>
    </location>
</feature>
<dbReference type="Proteomes" id="UP001152178">
    <property type="component" value="Unassembled WGS sequence"/>
</dbReference>
<dbReference type="SUPFAM" id="SSF100895">
    <property type="entry name" value="Kazal-type serine protease inhibitors"/>
    <property type="match status" value="1"/>
</dbReference>
<keyword evidence="3" id="KW-1185">Reference proteome</keyword>
<dbReference type="Gene3D" id="3.30.60.30">
    <property type="match status" value="1"/>
</dbReference>
<proteinExistence type="predicted"/>
<dbReference type="InterPro" id="IPR002350">
    <property type="entry name" value="Kazal_dom"/>
</dbReference>
<gene>
    <name evidence="2" type="ORF">OOJ09_29055</name>
</gene>
<evidence type="ECO:0000313" key="3">
    <source>
        <dbReference type="Proteomes" id="UP001152178"/>
    </source>
</evidence>
<protein>
    <recommendedName>
        <fullName evidence="1">Kazal-like domain-containing protein</fullName>
    </recommendedName>
</protein>
<dbReference type="InterPro" id="IPR036058">
    <property type="entry name" value="Kazal_dom_sf"/>
</dbReference>
<evidence type="ECO:0000313" key="2">
    <source>
        <dbReference type="EMBL" id="MCZ8548241.1"/>
    </source>
</evidence>
<organism evidence="2 3">
    <name type="scientific">Mesorhizobium qingshengii</name>
    <dbReference type="NCBI Taxonomy" id="1165689"/>
    <lineage>
        <taxon>Bacteria</taxon>
        <taxon>Pseudomonadati</taxon>
        <taxon>Pseudomonadota</taxon>
        <taxon>Alphaproteobacteria</taxon>
        <taxon>Hyphomicrobiales</taxon>
        <taxon>Phyllobacteriaceae</taxon>
        <taxon>Mesorhizobium</taxon>
    </lineage>
</organism>
<reference evidence="2" key="1">
    <citation type="submission" date="2022-11" db="EMBL/GenBank/DDBJ databases">
        <authorList>
            <person name="Coimbra C."/>
        </authorList>
    </citation>
    <scope>NUCLEOTIDE SEQUENCE</scope>
    <source>
        <strain evidence="2">Jales19</strain>
    </source>
</reference>
<accession>A0ABT4R342</accession>
<dbReference type="EMBL" id="JAPFQA010000023">
    <property type="protein sequence ID" value="MCZ8548241.1"/>
    <property type="molecule type" value="Genomic_DNA"/>
</dbReference>
<sequence>MSQPKRPVACTLQYAPVCAIRGGRSRTFSNECLARADGFRRVHAGRCR</sequence>
<dbReference type="PROSITE" id="PS51465">
    <property type="entry name" value="KAZAL_2"/>
    <property type="match status" value="1"/>
</dbReference>
<comment type="caution">
    <text evidence="2">The sequence shown here is derived from an EMBL/GenBank/DDBJ whole genome shotgun (WGS) entry which is preliminary data.</text>
</comment>
<evidence type="ECO:0000259" key="1">
    <source>
        <dbReference type="PROSITE" id="PS51465"/>
    </source>
</evidence>
<dbReference type="RefSeq" id="WP_269908521.1">
    <property type="nucleotide sequence ID" value="NZ_JAPFQA010000023.1"/>
</dbReference>
<name>A0ABT4R342_9HYPH</name>